<feature type="compositionally biased region" description="Basic and acidic residues" evidence="1">
    <location>
        <begin position="165"/>
        <end position="177"/>
    </location>
</feature>
<gene>
    <name evidence="2" type="ORF">GR183_15040</name>
</gene>
<dbReference type="RefSeq" id="WP_160776476.1">
    <property type="nucleotide sequence ID" value="NZ_WUMV01000007.1"/>
</dbReference>
<sequence>MVWTPEREDLLKKLWLQGLSASQIARTMDCFTRNAIIGKAHRLNLPKRSPVARSGPKPRRLRAKPSLARIGSMAKASPRLPGQHREGPLRAERSLGFGPVALERGSDLSLQETHSTLMELKHNTCKWPIGDPGDPDFHFCSQNAEGGKSYCEFHHRLAYRPLRKRDEKRESRQDQQDFVKALAS</sequence>
<name>A0A7X3LW56_9HYPH</name>
<protein>
    <submittedName>
        <fullName evidence="2">GcrA cell cycle regulator</fullName>
    </submittedName>
</protein>
<reference evidence="2 3" key="1">
    <citation type="submission" date="2019-12" db="EMBL/GenBank/DDBJ databases">
        <authorList>
            <person name="Li M."/>
        </authorList>
    </citation>
    <scope>NUCLEOTIDE SEQUENCE [LARGE SCALE GENOMIC DNA]</scope>
    <source>
        <strain evidence="2 3">GBMRC 2046</strain>
    </source>
</reference>
<proteinExistence type="predicted"/>
<dbReference type="EMBL" id="WUMV01000007">
    <property type="protein sequence ID" value="MXN66229.1"/>
    <property type="molecule type" value="Genomic_DNA"/>
</dbReference>
<organism evidence="2 3">
    <name type="scientific">Stappia sediminis</name>
    <dbReference type="NCBI Taxonomy" id="2692190"/>
    <lineage>
        <taxon>Bacteria</taxon>
        <taxon>Pseudomonadati</taxon>
        <taxon>Pseudomonadota</taxon>
        <taxon>Alphaproteobacteria</taxon>
        <taxon>Hyphomicrobiales</taxon>
        <taxon>Stappiaceae</taxon>
        <taxon>Stappia</taxon>
    </lineage>
</organism>
<accession>A0A7X3LW56</accession>
<comment type="caution">
    <text evidence="2">The sequence shown here is derived from an EMBL/GenBank/DDBJ whole genome shotgun (WGS) entry which is preliminary data.</text>
</comment>
<evidence type="ECO:0000256" key="1">
    <source>
        <dbReference type="SAM" id="MobiDB-lite"/>
    </source>
</evidence>
<dbReference type="Pfam" id="PF07750">
    <property type="entry name" value="GcrA"/>
    <property type="match status" value="1"/>
</dbReference>
<keyword evidence="3" id="KW-1185">Reference proteome</keyword>
<evidence type="ECO:0000313" key="3">
    <source>
        <dbReference type="Proteomes" id="UP000433101"/>
    </source>
</evidence>
<dbReference type="AlphaFoldDB" id="A0A7X3LW56"/>
<dbReference type="InterPro" id="IPR011681">
    <property type="entry name" value="GcrA"/>
</dbReference>
<dbReference type="Proteomes" id="UP000433101">
    <property type="component" value="Unassembled WGS sequence"/>
</dbReference>
<feature type="region of interest" description="Disordered" evidence="1">
    <location>
        <begin position="165"/>
        <end position="184"/>
    </location>
</feature>
<evidence type="ECO:0000313" key="2">
    <source>
        <dbReference type="EMBL" id="MXN66229.1"/>
    </source>
</evidence>